<dbReference type="InterPro" id="IPR008974">
    <property type="entry name" value="TRAF-like"/>
</dbReference>
<name>A0A0D3HDU8_9ORYZ</name>
<feature type="domain" description="BTB" evidence="3">
    <location>
        <begin position="915"/>
        <end position="989"/>
    </location>
</feature>
<proteinExistence type="inferred from homology"/>
<dbReference type="CDD" id="cd00121">
    <property type="entry name" value="MATH"/>
    <property type="match status" value="3"/>
</dbReference>
<feature type="domain" description="MATH" evidence="4">
    <location>
        <begin position="394"/>
        <end position="504"/>
    </location>
</feature>
<evidence type="ECO:0000313" key="6">
    <source>
        <dbReference type="Proteomes" id="UP000026960"/>
    </source>
</evidence>
<dbReference type="Pfam" id="PF00651">
    <property type="entry name" value="BTB"/>
    <property type="match status" value="3"/>
</dbReference>
<dbReference type="STRING" id="65489.A0A0D3HDU8"/>
<feature type="domain" description="MATH" evidence="4">
    <location>
        <begin position="19"/>
        <end position="146"/>
    </location>
</feature>
<dbReference type="InterPro" id="IPR000210">
    <property type="entry name" value="BTB/POZ_dom"/>
</dbReference>
<dbReference type="Gene3D" id="2.60.210.10">
    <property type="entry name" value="Apoptosis, Tumor Necrosis Factor Receptor Associated Protein 2, Chain A"/>
    <property type="match status" value="3"/>
</dbReference>
<dbReference type="SUPFAM" id="SSF49599">
    <property type="entry name" value="TRAF domain-like"/>
    <property type="match status" value="3"/>
</dbReference>
<sequence>MAGDTTKPTESAIVGSTVTGHHLLHIDGYSHTKDRLPNGCYMDSRPFTVGGHLWRIGYYPNGDVADASAYMAVYLTIDENVIVAVKAFAKFSLFFNGEPTPPAFVHTTEPFVFSRKGIGYGFSKYAERELMEGSIVDDKFTIRCDVGVSTELRAEDRPPSDFAAVVPPSDLHRHLGDLLDSKHGADVTFQVGGEAFRAHRYVLAARSPVFRAELFGAMREATAAAAALSSDSEAIRVDDMEAPVFSALLRFVYTDALPAPGGADDGQAAGGGSDSEEAAMAQHLLVAADRYDLKRLKLLCEDKLRRHIDAASAASMLALAEQHHCRGLKEACLVFLSSPANLHAAMGSDGFEHLSRSCPGVIKELISKLVPRSMPPPTTAPLSASSAIVAGAVNGHHVLRIDGYSHTKNTVRNGQHVRSCMFRAAGRSWIVYYYPNGYTAESADFISLYAELQDGVLTTAQFTVSLLDELGRPGWSYRSSSCTRVQLEQSEYVRDDRLAIRFDVAVMDKLRTTEEIAGGGGGGAVPPSEMSRQFADLLASGDGADVEFRVGGETVAAHRAVLAARSRVFRAELFGPMKEGVAANGTIQVDDMDAEVFRSLLHFVYTDSLPPETGTPREGAAMAQHLIVSADSYDLERLKAEANLRGEAHIGVATAATTLELAERHHCHGLKRACMEFLSSPTNLKAAMETDGFEQLSCPAVLKELMAKALNPFVDMSPTMPMTMTADEPTTASAIVAGVATGHHVLRIDGYSRTKNVVPNGQFITSCSFRAAGHSWHVFYYPNGFDDESIEYISLYLLLEDAATATTATTTTVQFTVTLLDKDGRQVPSQKANSGVFTYSSEIQKYGFTQFISRDELEQSEHLDGDRFALRFDITVVGKFRAEEIAGLVGAPYVAVPPSDMRRHFGDLLASGDGADVEFRVRGAGGEEETVAAHRVVLAARSPVFKAELLAGVPAKDGGGAVIQIDDMDAEVFRSLLHYMYTDSLPPEKGTTREEAAMAQNMIVAADRYSMETLKLMCEDRLRKHIGASSVATMLTFADRHHCHGLRAACTEFLSSPTNLKAAMATDGFGQLSCPTVLKELMAKALF</sequence>
<dbReference type="Gramene" id="OBART10G10550.1">
    <property type="protein sequence ID" value="OBART10G10550.1"/>
    <property type="gene ID" value="OBART10G10550"/>
</dbReference>
<dbReference type="InterPro" id="IPR056423">
    <property type="entry name" value="BACK_BPM_SPOP"/>
</dbReference>
<dbReference type="CDD" id="cd18280">
    <property type="entry name" value="BTB_POZ_BPM_plant"/>
    <property type="match status" value="1"/>
</dbReference>
<dbReference type="Pfam" id="PF22486">
    <property type="entry name" value="MATH_2"/>
    <property type="match status" value="3"/>
</dbReference>
<feature type="domain" description="MATH" evidence="4">
    <location>
        <begin position="741"/>
        <end position="874"/>
    </location>
</feature>
<dbReference type="EnsemblPlants" id="OBART10G10550.1">
    <property type="protein sequence ID" value="OBART10G10550.1"/>
    <property type="gene ID" value="OBART10G10550"/>
</dbReference>
<comment type="pathway">
    <text evidence="1">Protein modification; protein ubiquitination.</text>
</comment>
<dbReference type="Gene3D" id="1.25.40.420">
    <property type="match status" value="3"/>
</dbReference>
<comment type="similarity">
    <text evidence="2">Belongs to the Tdpoz family.</text>
</comment>
<dbReference type="PANTHER" id="PTHR26379">
    <property type="entry name" value="BTB/POZ AND MATH DOMAIN-CONTAINING PROTEIN 1"/>
    <property type="match status" value="1"/>
</dbReference>
<evidence type="ECO:0008006" key="7">
    <source>
        <dbReference type="Google" id="ProtNLM"/>
    </source>
</evidence>
<dbReference type="PROSITE" id="PS50144">
    <property type="entry name" value="MATH"/>
    <property type="match status" value="3"/>
</dbReference>
<dbReference type="PANTHER" id="PTHR26379:SF396">
    <property type="entry name" value="BTB_POZ DOMAIN CONTAINING PROTEIN"/>
    <property type="match status" value="1"/>
</dbReference>
<feature type="domain" description="BTB" evidence="3">
    <location>
        <begin position="544"/>
        <end position="613"/>
    </location>
</feature>
<reference evidence="5" key="2">
    <citation type="submission" date="2015-03" db="UniProtKB">
        <authorList>
            <consortium name="EnsemblPlants"/>
        </authorList>
    </citation>
    <scope>IDENTIFICATION</scope>
</reference>
<dbReference type="InterPro" id="IPR011333">
    <property type="entry name" value="SKP1/BTB/POZ_sf"/>
</dbReference>
<dbReference type="Pfam" id="PF24570">
    <property type="entry name" value="BACK_BPM_SPOP"/>
    <property type="match status" value="3"/>
</dbReference>
<organism evidence="5">
    <name type="scientific">Oryza barthii</name>
    <dbReference type="NCBI Taxonomy" id="65489"/>
    <lineage>
        <taxon>Eukaryota</taxon>
        <taxon>Viridiplantae</taxon>
        <taxon>Streptophyta</taxon>
        <taxon>Embryophyta</taxon>
        <taxon>Tracheophyta</taxon>
        <taxon>Spermatophyta</taxon>
        <taxon>Magnoliopsida</taxon>
        <taxon>Liliopsida</taxon>
        <taxon>Poales</taxon>
        <taxon>Poaceae</taxon>
        <taxon>BOP clade</taxon>
        <taxon>Oryzoideae</taxon>
        <taxon>Oryzeae</taxon>
        <taxon>Oryzinae</taxon>
        <taxon>Oryza</taxon>
    </lineage>
</organism>
<evidence type="ECO:0000259" key="4">
    <source>
        <dbReference type="PROSITE" id="PS50144"/>
    </source>
</evidence>
<feature type="domain" description="BTB" evidence="3">
    <location>
        <begin position="185"/>
        <end position="261"/>
    </location>
</feature>
<dbReference type="SMART" id="SM00225">
    <property type="entry name" value="BTB"/>
    <property type="match status" value="3"/>
</dbReference>
<dbReference type="InterPro" id="IPR045005">
    <property type="entry name" value="BPM1-6"/>
</dbReference>
<dbReference type="eggNOG" id="KOG1987">
    <property type="taxonomic scope" value="Eukaryota"/>
</dbReference>
<dbReference type="Proteomes" id="UP000026960">
    <property type="component" value="Chromosome 10"/>
</dbReference>
<dbReference type="InterPro" id="IPR002083">
    <property type="entry name" value="MATH/TRAF_dom"/>
</dbReference>
<evidence type="ECO:0000256" key="2">
    <source>
        <dbReference type="ARBA" id="ARBA00010846"/>
    </source>
</evidence>
<evidence type="ECO:0000313" key="5">
    <source>
        <dbReference type="EnsemblPlants" id="OBART10G10550.1"/>
    </source>
</evidence>
<dbReference type="SUPFAM" id="SSF54695">
    <property type="entry name" value="POZ domain"/>
    <property type="match status" value="3"/>
</dbReference>
<dbReference type="GO" id="GO:0016567">
    <property type="term" value="P:protein ubiquitination"/>
    <property type="evidence" value="ECO:0007669"/>
    <property type="project" value="InterPro"/>
</dbReference>
<dbReference type="HOGENOM" id="CLU_004253_5_0_1"/>
<evidence type="ECO:0000259" key="3">
    <source>
        <dbReference type="PROSITE" id="PS50097"/>
    </source>
</evidence>
<dbReference type="PaxDb" id="65489-OBART10G10550.1"/>
<dbReference type="AlphaFoldDB" id="A0A0D3HDU8"/>
<dbReference type="PROSITE" id="PS50097">
    <property type="entry name" value="BTB"/>
    <property type="match status" value="3"/>
</dbReference>
<dbReference type="SMART" id="SM00061">
    <property type="entry name" value="MATH"/>
    <property type="match status" value="2"/>
</dbReference>
<keyword evidence="6" id="KW-1185">Reference proteome</keyword>
<protein>
    <recommendedName>
        <fullName evidence="7">BTB/POZ domain containing protein</fullName>
    </recommendedName>
</protein>
<reference evidence="5" key="1">
    <citation type="journal article" date="2009" name="Rice">
        <title>De Novo Next Generation Sequencing of Plant Genomes.</title>
        <authorList>
            <person name="Rounsley S."/>
            <person name="Marri P.R."/>
            <person name="Yu Y."/>
            <person name="He R."/>
            <person name="Sisneros N."/>
            <person name="Goicoechea J.L."/>
            <person name="Lee S.J."/>
            <person name="Angelova A."/>
            <person name="Kudrna D."/>
            <person name="Luo M."/>
            <person name="Affourtit J."/>
            <person name="Desany B."/>
            <person name="Knight J."/>
            <person name="Niazi F."/>
            <person name="Egholm M."/>
            <person name="Wing R.A."/>
        </authorList>
    </citation>
    <scope>NUCLEOTIDE SEQUENCE [LARGE SCALE GENOMIC DNA]</scope>
    <source>
        <strain evidence="5">cv. IRGC 105608</strain>
    </source>
</reference>
<dbReference type="Gene3D" id="3.30.710.10">
    <property type="entry name" value="Potassium Channel Kv1.1, Chain A"/>
    <property type="match status" value="3"/>
</dbReference>
<accession>A0A0D3HDU8</accession>
<evidence type="ECO:0000256" key="1">
    <source>
        <dbReference type="ARBA" id="ARBA00004906"/>
    </source>
</evidence>